<dbReference type="Pfam" id="PF24862">
    <property type="entry name" value="SUS_EPBD"/>
    <property type="match status" value="1"/>
</dbReference>
<dbReference type="GO" id="GO:0005985">
    <property type="term" value="P:sucrose metabolic process"/>
    <property type="evidence" value="ECO:0007669"/>
    <property type="project" value="UniProtKB-UniRule"/>
</dbReference>
<protein>
    <recommendedName>
        <fullName evidence="3 7">Sucrose synthase</fullName>
        <ecNumber evidence="2 7">2.4.1.13</ecNumber>
    </recommendedName>
</protein>
<evidence type="ECO:0000256" key="4">
    <source>
        <dbReference type="ARBA" id="ARBA00022676"/>
    </source>
</evidence>
<keyword evidence="5 12" id="KW-0808">Transferase</keyword>
<dbReference type="Proteomes" id="UP000248272">
    <property type="component" value="Unassembled WGS sequence"/>
</dbReference>
<evidence type="ECO:0000313" key="13">
    <source>
        <dbReference type="Proteomes" id="UP000248272"/>
    </source>
</evidence>
<dbReference type="SUPFAM" id="SSF53756">
    <property type="entry name" value="UDP-Glycosyltransferase/glycogen phosphorylase"/>
    <property type="match status" value="1"/>
</dbReference>
<dbReference type="AlphaFoldDB" id="A0A2Z6UQS1"/>
<comment type="catalytic activity">
    <reaction evidence="6">
        <text>an NDP-alpha-D-glucose + D-fructose = a ribonucleoside 5'-diphosphate + sucrose + H(+)</text>
        <dbReference type="Rhea" id="RHEA:16241"/>
        <dbReference type="ChEBI" id="CHEBI:15378"/>
        <dbReference type="ChEBI" id="CHEBI:17992"/>
        <dbReference type="ChEBI" id="CHEBI:37721"/>
        <dbReference type="ChEBI" id="CHEBI:57930"/>
        <dbReference type="ChEBI" id="CHEBI:76533"/>
        <dbReference type="EC" id="2.4.1.13"/>
    </reaction>
</comment>
<dbReference type="InterPro" id="IPR000368">
    <property type="entry name" value="Sucrose_synth_GT-B1"/>
</dbReference>
<dbReference type="Gene3D" id="1.20.120.1230">
    <property type="match status" value="1"/>
</dbReference>
<dbReference type="Gene3D" id="3.10.450.330">
    <property type="match status" value="1"/>
</dbReference>
<accession>A0A2Z6UQS1</accession>
<organism evidence="12 13">
    <name type="scientific">Microcystis aeruginosa Sj</name>
    <dbReference type="NCBI Taxonomy" id="1979544"/>
    <lineage>
        <taxon>Bacteria</taxon>
        <taxon>Bacillati</taxon>
        <taxon>Cyanobacteriota</taxon>
        <taxon>Cyanophyceae</taxon>
        <taxon>Oscillatoriophycideae</taxon>
        <taxon>Chroococcales</taxon>
        <taxon>Microcystaceae</taxon>
        <taxon>Microcystis</taxon>
    </lineage>
</organism>
<dbReference type="RefSeq" id="WP_002749102.1">
    <property type="nucleotide sequence ID" value="NZ_BDSG01000065.1"/>
</dbReference>
<dbReference type="InterPro" id="IPR056736">
    <property type="entry name" value="SUS_EPBD"/>
</dbReference>
<feature type="domain" description="Sucrose synthase first GT-B" evidence="9">
    <location>
        <begin position="262"/>
        <end position="554"/>
    </location>
</feature>
<dbReference type="SMR" id="A0A2Z6UQS1"/>
<evidence type="ECO:0000256" key="1">
    <source>
        <dbReference type="ARBA" id="ARBA00006530"/>
    </source>
</evidence>
<dbReference type="PANTHER" id="PTHR45839">
    <property type="match status" value="1"/>
</dbReference>
<evidence type="ECO:0000256" key="7">
    <source>
        <dbReference type="NCBIfam" id="TIGR02470"/>
    </source>
</evidence>
<evidence type="ECO:0000313" key="12">
    <source>
        <dbReference type="EMBL" id="GBL11204.1"/>
    </source>
</evidence>
<dbReference type="EMBL" id="BDSG01000065">
    <property type="protein sequence ID" value="GBL11204.1"/>
    <property type="molecule type" value="Genomic_DNA"/>
</dbReference>
<dbReference type="GO" id="GO:0016157">
    <property type="term" value="F:sucrose synthase activity"/>
    <property type="evidence" value="ECO:0007669"/>
    <property type="project" value="UniProtKB-UniRule"/>
</dbReference>
<dbReference type="Gene3D" id="3.40.50.2000">
    <property type="entry name" value="Glycogen Phosphorylase B"/>
    <property type="match status" value="2"/>
</dbReference>
<evidence type="ECO:0000256" key="6">
    <source>
        <dbReference type="ARBA" id="ARBA00049030"/>
    </source>
</evidence>
<evidence type="ECO:0000256" key="5">
    <source>
        <dbReference type="ARBA" id="ARBA00022679"/>
    </source>
</evidence>
<comment type="caution">
    <text evidence="12">The sequence shown here is derived from an EMBL/GenBank/DDBJ whole genome shotgun (WGS) entry which is preliminary data.</text>
</comment>
<comment type="similarity">
    <text evidence="1">Belongs to the glycosyltransferase 1 family.</text>
</comment>
<dbReference type="InterPro" id="IPR056735">
    <property type="entry name" value="SUS_N"/>
</dbReference>
<keyword evidence="4 12" id="KW-0328">Glycosyltransferase</keyword>
<sequence length="809" mass="93542">MAELIEAIANSNEKKDLQQFLHQLRQLEKPYLLRNDLLTAFADYCQRLDKPASFRQSSLLAKLIYYTQETILESESFCLVVRPQIALSQAFRLTDDLTCEPISVQELLDLRDRLVHRSHPEEGDLLELDFRPFYDYSPIIRDAKNIGKGVQFLNRFLSSRLFQAEQTGEQWLQSAFQFLRMHQYNGITLLINDRIGNQRQLSQQVKAALDFLESYPSEEPYSNLRFELQSLGFEPGWGNTASRMRESLELLDGLIDAPDHQSLEAFLSRIPMLFRIVLVSVHGWFGQEGVLGRPDTGGQVVYVLDQARSLEQQLREDIFLAGLEGLGIEPKIIILTRLLPNSEGTRCDQRLEKVYGTDNACILRVPFREFNPKLTQNWISRFEIWPYLETFALDAEREILAEFQGRPDLIIGNYSDGNLVAFLLARKLKVTQCNIAHALEKSKYLFSNLYWQDLEEQYHFSLQFTADLISMNAANFIISSTYQEIVGTSDSVGQYESYQCFTMPELYHVVSGIELFSPKFNVVPPGVNESYFFPYTNREERLLGEGERLEELLFTLEAPRRVFGHLDNPDKRPLFSLARLDRIKNLTGLAECFGKSEALQEQCNLILVAGKLRAEDSTDREEISEIQKLYHLIDQYNLEGKIRWLGIMLPKADAGEIYRIIADRQGIFVQPALFEAFGLTVLEAMITGLPIFATEFGGPREIIQHGANGFLINPTHPEETATMILDFLAKCRQDPDYWREISEQAIQRVYSHYTWKIHTTRLLSLARIYGFWNHTSQENREELLRYIETLFYLLFKPRAQHLLEIHGQR</sequence>
<dbReference type="EC" id="2.4.1.13" evidence="2 7"/>
<feature type="domain" description="Glycosyl transferase family 1" evidence="8">
    <location>
        <begin position="568"/>
        <end position="736"/>
    </location>
</feature>
<name>A0A2Z6UQS1_MICAE</name>
<feature type="domain" description="Sucrose synthase EPBD" evidence="11">
    <location>
        <begin position="148"/>
        <end position="239"/>
    </location>
</feature>
<evidence type="ECO:0000256" key="3">
    <source>
        <dbReference type="ARBA" id="ARBA00020955"/>
    </source>
</evidence>
<dbReference type="Pfam" id="PF24861">
    <property type="entry name" value="SUS_N"/>
    <property type="match status" value="1"/>
</dbReference>
<dbReference type="NCBIfam" id="TIGR02470">
    <property type="entry name" value="sucr_synth"/>
    <property type="match status" value="1"/>
</dbReference>
<evidence type="ECO:0000259" key="11">
    <source>
        <dbReference type="Pfam" id="PF24862"/>
    </source>
</evidence>
<dbReference type="InterPro" id="IPR001296">
    <property type="entry name" value="Glyco_trans_1"/>
</dbReference>
<gene>
    <name evidence="12" type="primary">susA</name>
    <name evidence="12" type="ORF">MSj_02704</name>
</gene>
<proteinExistence type="inferred from homology"/>
<evidence type="ECO:0000259" key="9">
    <source>
        <dbReference type="Pfam" id="PF00862"/>
    </source>
</evidence>
<reference evidence="12 13" key="1">
    <citation type="journal article" date="2018" name="Front. Microbiol.">
        <title>Adaptation of the Freshwater Bloom-Forming Cyanobacterium Microcystis aeruginosa to Brackish Water Is Driven by Recent Horizontal Transfer of Sucrose Genes.</title>
        <authorList>
            <person name="Tanabe Y."/>
            <person name="Hodoki Y."/>
            <person name="Sano T."/>
            <person name="Tada K."/>
            <person name="Watanabe M.M."/>
        </authorList>
    </citation>
    <scope>NUCLEOTIDE SEQUENCE [LARGE SCALE GENOMIC DNA]</scope>
    <source>
        <strain evidence="12 13">Sj</strain>
    </source>
</reference>
<evidence type="ECO:0000259" key="10">
    <source>
        <dbReference type="Pfam" id="PF24861"/>
    </source>
</evidence>
<dbReference type="PANTHER" id="PTHR45839:SF7">
    <property type="entry name" value="SUCROSE SYNTHASE 1"/>
    <property type="match status" value="1"/>
</dbReference>
<dbReference type="Pfam" id="PF00534">
    <property type="entry name" value="Glycos_transf_1"/>
    <property type="match status" value="1"/>
</dbReference>
<feature type="domain" description="Sucrose synthase N-terminal" evidence="10">
    <location>
        <begin position="11"/>
        <end position="111"/>
    </location>
</feature>
<evidence type="ECO:0000259" key="8">
    <source>
        <dbReference type="Pfam" id="PF00534"/>
    </source>
</evidence>
<dbReference type="Pfam" id="PF00862">
    <property type="entry name" value="GT-B_Sucrose_synth"/>
    <property type="match status" value="1"/>
</dbReference>
<evidence type="ECO:0000256" key="2">
    <source>
        <dbReference type="ARBA" id="ARBA00012540"/>
    </source>
</evidence>
<dbReference type="InterPro" id="IPR012820">
    <property type="entry name" value="Sucrose_synthase_pln/cyn"/>
</dbReference>